<feature type="region of interest" description="Disordered" evidence="1">
    <location>
        <begin position="195"/>
        <end position="221"/>
    </location>
</feature>
<dbReference type="STRING" id="407821.A0A087U5C8"/>
<dbReference type="AlphaFoldDB" id="A0A087U5C8"/>
<feature type="non-terminal residue" evidence="2">
    <location>
        <position position="245"/>
    </location>
</feature>
<evidence type="ECO:0000313" key="3">
    <source>
        <dbReference type="Proteomes" id="UP000054359"/>
    </source>
</evidence>
<reference evidence="2 3" key="1">
    <citation type="submission" date="2013-11" db="EMBL/GenBank/DDBJ databases">
        <title>Genome sequencing of Stegodyphus mimosarum.</title>
        <authorList>
            <person name="Bechsgaard J."/>
        </authorList>
    </citation>
    <scope>NUCLEOTIDE SEQUENCE [LARGE SCALE GENOMIC DNA]</scope>
</reference>
<dbReference type="EMBL" id="KK118255">
    <property type="protein sequence ID" value="KFM72567.1"/>
    <property type="molecule type" value="Genomic_DNA"/>
</dbReference>
<organism evidence="2 3">
    <name type="scientific">Stegodyphus mimosarum</name>
    <name type="common">African social velvet spider</name>
    <dbReference type="NCBI Taxonomy" id="407821"/>
    <lineage>
        <taxon>Eukaryota</taxon>
        <taxon>Metazoa</taxon>
        <taxon>Ecdysozoa</taxon>
        <taxon>Arthropoda</taxon>
        <taxon>Chelicerata</taxon>
        <taxon>Arachnida</taxon>
        <taxon>Araneae</taxon>
        <taxon>Araneomorphae</taxon>
        <taxon>Entelegynae</taxon>
        <taxon>Eresoidea</taxon>
        <taxon>Eresidae</taxon>
        <taxon>Stegodyphus</taxon>
    </lineage>
</organism>
<dbReference type="OrthoDB" id="5584001at2759"/>
<name>A0A087U5C8_STEMI</name>
<protein>
    <submittedName>
        <fullName evidence="2">Protein unc-80-like protein</fullName>
    </submittedName>
</protein>
<accession>A0A087U5C8</accession>
<evidence type="ECO:0000256" key="1">
    <source>
        <dbReference type="SAM" id="MobiDB-lite"/>
    </source>
</evidence>
<proteinExistence type="predicted"/>
<gene>
    <name evidence="2" type="ORF">X975_20763</name>
</gene>
<dbReference type="Proteomes" id="UP000054359">
    <property type="component" value="Unassembled WGS sequence"/>
</dbReference>
<evidence type="ECO:0000313" key="2">
    <source>
        <dbReference type="EMBL" id="KFM72567.1"/>
    </source>
</evidence>
<keyword evidence="3" id="KW-1185">Reference proteome</keyword>
<sequence length="245" mass="27546">MENIFMVDTSYQLPSHHTSMHELHQSSFDGQSEKQKCKRMKMGDLKLFVEEKFRLSERLLDKIGKDHSHTSSLPEAHGGSVITESFGQSEFKSSLSSELLEMQRPKSALAMLDHKHSESEDTDTSELVKAEMVRGRSMPSLHHYGEHHKFDSVTPHITHQPLKMSAYHTFSVPNPIITVTEHSPVASVQFFLNQDSNGQRDENSPPATPNPSAQHFGITRSQTDSNIAYDSESISEATGSTYYIT</sequence>